<dbReference type="EMBL" id="JAUDCG010000032">
    <property type="protein sequence ID" value="MDM8157543.1"/>
    <property type="molecule type" value="Genomic_DNA"/>
</dbReference>
<feature type="transmembrane region" description="Helical" evidence="8">
    <location>
        <begin position="191"/>
        <end position="212"/>
    </location>
</feature>
<name>A0ABT7UF03_9FIRM</name>
<dbReference type="InterPro" id="IPR038770">
    <property type="entry name" value="Na+/solute_symporter_sf"/>
</dbReference>
<evidence type="ECO:0000256" key="2">
    <source>
        <dbReference type="ARBA" id="ARBA00010145"/>
    </source>
</evidence>
<gene>
    <name evidence="9" type="ORF">QUV96_07820</name>
</gene>
<feature type="transmembrane region" description="Helical" evidence="8">
    <location>
        <begin position="36"/>
        <end position="55"/>
    </location>
</feature>
<comment type="subcellular location">
    <subcellularLocation>
        <location evidence="1">Cell membrane</location>
        <topology evidence="1">Multi-pass membrane protein</topology>
    </subcellularLocation>
</comment>
<organism evidence="9 10">
    <name type="scientific">Amedibacillus dolichus</name>
    <dbReference type="NCBI Taxonomy" id="31971"/>
    <lineage>
        <taxon>Bacteria</taxon>
        <taxon>Bacillati</taxon>
        <taxon>Bacillota</taxon>
        <taxon>Erysipelotrichia</taxon>
        <taxon>Erysipelotrichales</taxon>
        <taxon>Erysipelotrichaceae</taxon>
        <taxon>Amedibacillus</taxon>
    </lineage>
</organism>
<dbReference type="Proteomes" id="UP001529340">
    <property type="component" value="Unassembled WGS sequence"/>
</dbReference>
<evidence type="ECO:0000313" key="9">
    <source>
        <dbReference type="EMBL" id="MDM8157543.1"/>
    </source>
</evidence>
<keyword evidence="3" id="KW-0813">Transport</keyword>
<dbReference type="PANTHER" id="PTHR36838">
    <property type="entry name" value="AUXIN EFFLUX CARRIER FAMILY PROTEIN"/>
    <property type="match status" value="1"/>
</dbReference>
<feature type="transmembrane region" description="Helical" evidence="8">
    <location>
        <begin position="126"/>
        <end position="146"/>
    </location>
</feature>
<keyword evidence="6 8" id="KW-1133">Transmembrane helix</keyword>
<feature type="transmembrane region" description="Helical" evidence="8">
    <location>
        <begin position="67"/>
        <end position="89"/>
    </location>
</feature>
<evidence type="ECO:0000256" key="1">
    <source>
        <dbReference type="ARBA" id="ARBA00004651"/>
    </source>
</evidence>
<dbReference type="RefSeq" id="WP_289607989.1">
    <property type="nucleotide sequence ID" value="NZ_JAUDCG010000032.1"/>
</dbReference>
<evidence type="ECO:0000256" key="7">
    <source>
        <dbReference type="ARBA" id="ARBA00023136"/>
    </source>
</evidence>
<feature type="transmembrane region" description="Helical" evidence="8">
    <location>
        <begin position="101"/>
        <end position="120"/>
    </location>
</feature>
<dbReference type="Gene3D" id="1.20.1530.20">
    <property type="match status" value="1"/>
</dbReference>
<keyword evidence="5 8" id="KW-0812">Transmembrane</keyword>
<feature type="transmembrane region" description="Helical" evidence="8">
    <location>
        <begin position="256"/>
        <end position="273"/>
    </location>
</feature>
<feature type="transmembrane region" description="Helical" evidence="8">
    <location>
        <begin position="6"/>
        <end position="24"/>
    </location>
</feature>
<proteinExistence type="inferred from homology"/>
<keyword evidence="7 8" id="KW-0472">Membrane</keyword>
<evidence type="ECO:0000256" key="3">
    <source>
        <dbReference type="ARBA" id="ARBA00022448"/>
    </source>
</evidence>
<evidence type="ECO:0000256" key="4">
    <source>
        <dbReference type="ARBA" id="ARBA00022475"/>
    </source>
</evidence>
<dbReference type="Pfam" id="PF03547">
    <property type="entry name" value="Mem_trans"/>
    <property type="match status" value="2"/>
</dbReference>
<evidence type="ECO:0000256" key="5">
    <source>
        <dbReference type="ARBA" id="ARBA00022692"/>
    </source>
</evidence>
<keyword evidence="4" id="KW-1003">Cell membrane</keyword>
<comment type="caution">
    <text evidence="9">The sequence shown here is derived from an EMBL/GenBank/DDBJ whole genome shotgun (WGS) entry which is preliminary data.</text>
</comment>
<feature type="transmembrane region" description="Helical" evidence="8">
    <location>
        <begin position="224"/>
        <end position="244"/>
    </location>
</feature>
<feature type="transmembrane region" description="Helical" evidence="8">
    <location>
        <begin position="158"/>
        <end position="179"/>
    </location>
</feature>
<accession>A0ABT7UF03</accession>
<dbReference type="PANTHER" id="PTHR36838:SF1">
    <property type="entry name" value="SLR1864 PROTEIN"/>
    <property type="match status" value="1"/>
</dbReference>
<sequence length="306" mass="33144">MIDIWVLLGVMLELSALILLGLVLTKLHLLDEKGSAVLSTLVVHVFNPALIISSVCEGGLQTQGDTVIEAIICGVFLYALLILIAIVVYMRSKALKEEVSICKMIVIFSNTAFVGYPILRALYGDFAVFVFSLMHLPFNILIFTYGRSLLQKGNHQKMTVKDIFSIGTVSSIVALILYFGNISVPVRVADFFGILGDACVPLSMIVIGVSLAHASWKNVLKSKNINMVVFLRLIVLPVLIAWITLPLPISTFNRELLVISGALPAGSMIVVLAKEYKANDGLASAGVFLTTLLSVVTIPLMLGILL</sequence>
<reference evidence="9" key="2">
    <citation type="submission" date="2023-06" db="EMBL/GenBank/DDBJ databases">
        <authorList>
            <person name="Zeman M."/>
            <person name="Kubasova T."/>
            <person name="Jahodarova E."/>
            <person name="Nykrynova M."/>
            <person name="Rychlik I."/>
        </authorList>
    </citation>
    <scope>NUCLEOTIDE SEQUENCE</scope>
    <source>
        <strain evidence="9">ET39</strain>
    </source>
</reference>
<reference evidence="9" key="1">
    <citation type="submission" date="2023-06" db="EMBL/GenBank/DDBJ databases">
        <title>Identification and characterization of horizontal gene transfer across gut microbiota members of farm animals based on homology search.</title>
        <authorList>
            <person name="Schwarzerova J."/>
            <person name="Nykrynova M."/>
            <person name="Jureckova K."/>
            <person name="Cejkova D."/>
            <person name="Rychlik I."/>
        </authorList>
    </citation>
    <scope>NUCLEOTIDE SEQUENCE</scope>
    <source>
        <strain evidence="9">ET39</strain>
    </source>
</reference>
<protein>
    <submittedName>
        <fullName evidence="9">AEC family transporter</fullName>
    </submittedName>
</protein>
<comment type="similarity">
    <text evidence="2">Belongs to the auxin efflux carrier (TC 2.A.69) family.</text>
</comment>
<evidence type="ECO:0000256" key="8">
    <source>
        <dbReference type="SAM" id="Phobius"/>
    </source>
</evidence>
<feature type="transmembrane region" description="Helical" evidence="8">
    <location>
        <begin position="285"/>
        <end position="305"/>
    </location>
</feature>
<evidence type="ECO:0000313" key="10">
    <source>
        <dbReference type="Proteomes" id="UP001529340"/>
    </source>
</evidence>
<dbReference type="InterPro" id="IPR004776">
    <property type="entry name" value="Mem_transp_PIN-like"/>
</dbReference>
<keyword evidence="10" id="KW-1185">Reference proteome</keyword>
<evidence type="ECO:0000256" key="6">
    <source>
        <dbReference type="ARBA" id="ARBA00022989"/>
    </source>
</evidence>